<proteinExistence type="predicted"/>
<dbReference type="NCBIfam" id="TIGR01444">
    <property type="entry name" value="fkbM_fam"/>
    <property type="match status" value="1"/>
</dbReference>
<evidence type="ECO:0008006" key="2">
    <source>
        <dbReference type="Google" id="ProtNLM"/>
    </source>
</evidence>
<dbReference type="SUPFAM" id="SSF53335">
    <property type="entry name" value="S-adenosyl-L-methionine-dependent methyltransferases"/>
    <property type="match status" value="1"/>
</dbReference>
<accession>A0A6C0KV16</accession>
<dbReference type="AlphaFoldDB" id="A0A6C0KV16"/>
<dbReference type="EMBL" id="MN740968">
    <property type="protein sequence ID" value="QHU20314.1"/>
    <property type="molecule type" value="Genomic_DNA"/>
</dbReference>
<evidence type="ECO:0000313" key="1">
    <source>
        <dbReference type="EMBL" id="QHU20314.1"/>
    </source>
</evidence>
<protein>
    <recommendedName>
        <fullName evidence="2">Methyltransferase</fullName>
    </recommendedName>
</protein>
<dbReference type="Gene3D" id="3.40.50.150">
    <property type="entry name" value="Vaccinia Virus protein VP39"/>
    <property type="match status" value="1"/>
</dbReference>
<dbReference type="InterPro" id="IPR006342">
    <property type="entry name" value="FkbM_mtfrase"/>
</dbReference>
<sequence length="301" mass="34745">MKITYGISSLNIDVTEACLAKMKKDHYLIIPSNDNVRCNYFGDPLLGTLKSIFITVDDITTEYDYSKKIFLDLNTHQVLDPVPEAVRLLDVDERLADIHKNLTLLHGSFRDEFPEQRMAVQYIHPTSKVLEIGGNIGRNSLIIASLLTNQLDMVVLETDPGIAYQLRQNRDQNRLDFHIENSALSKRKLIQKGWDTMVSDELLPGYIPVSIISYDELVKKYKIAFDTLVLDCEGAFYYIVQDMPEVLNGIQTIIMENDYHDIDHKNEVDRILRSHRFEVDYQEAGGWGPCESRFFEVWKHL</sequence>
<reference evidence="1" key="1">
    <citation type="journal article" date="2020" name="Nature">
        <title>Giant virus diversity and host interactions through global metagenomics.</title>
        <authorList>
            <person name="Schulz F."/>
            <person name="Roux S."/>
            <person name="Paez-Espino D."/>
            <person name="Jungbluth S."/>
            <person name="Walsh D.A."/>
            <person name="Denef V.J."/>
            <person name="McMahon K.D."/>
            <person name="Konstantinidis K.T."/>
            <person name="Eloe-Fadrosh E.A."/>
            <person name="Kyrpides N.C."/>
            <person name="Woyke T."/>
        </authorList>
    </citation>
    <scope>NUCLEOTIDE SEQUENCE</scope>
    <source>
        <strain evidence="1">GVMAG-S-3300013093-109</strain>
    </source>
</reference>
<organism evidence="1">
    <name type="scientific">viral metagenome</name>
    <dbReference type="NCBI Taxonomy" id="1070528"/>
    <lineage>
        <taxon>unclassified sequences</taxon>
        <taxon>metagenomes</taxon>
        <taxon>organismal metagenomes</taxon>
    </lineage>
</organism>
<name>A0A6C0KV16_9ZZZZ</name>
<dbReference type="InterPro" id="IPR029063">
    <property type="entry name" value="SAM-dependent_MTases_sf"/>
</dbReference>